<feature type="transmembrane region" description="Helical" evidence="1">
    <location>
        <begin position="508"/>
        <end position="525"/>
    </location>
</feature>
<dbReference type="GO" id="GO:0005230">
    <property type="term" value="F:extracellular ligand-gated monoatomic ion channel activity"/>
    <property type="evidence" value="ECO:0007669"/>
    <property type="project" value="InterPro"/>
</dbReference>
<proteinExistence type="predicted"/>
<keyword evidence="1" id="KW-0812">Transmembrane</keyword>
<keyword evidence="1" id="KW-0472">Membrane</keyword>
<evidence type="ECO:0000259" key="2">
    <source>
        <dbReference type="Pfam" id="PF02931"/>
    </source>
</evidence>
<sequence>MQEPKSTPAPTVGAVADWTYAKAVPQRQRGHVYEVYFYVQIRSVFGIDTVKQQFSAELYYRAAWREPRIASDYEGPLTFKKDEKEKRQVWDPQITFNAVEKVVVIREMLRTCPKTWVRTLPGEGGIVEYGATIHGKFWCQFDLSDFPYDTQLLKISIGSSSTHAATYKFLEDRMDGCSSRIINKHLQDSDFEILAIPLWKNEEDFQPMVVEPSWKKGSVVKVNAFPATYEFEYASDKKGILKSASDKRVNNLTLAVVRYLKETTVAVHGVLSVKGTVKTCHANGEEYDVVDTKRKIYKCVPKTSLLPVEEGSSSTLLEEGTEVLMHVRYEKHTTGTVKTCLENDAEYDVVVEANGSIHREIPRKWLSPVVQGTEVIEGTRVVMQEPSGERRTGKVIWCHESASTYDVEVEGTLHEHVLKTSLSPVEKTKLEVLVGTYSPRLRAGCTDFINNQGAKVKVLEVELKAKRVLAHYHSRILLPCVLITLMEMAALLYYNPGSDRTNYEARRDITMTLAFTLVAYTWQVAGDLPRLKHLTTCDCWVLGSLVLLVLAYWQHFLVARVGRVKGNLTKKRLRLAERIDFWTKIALLILFVLIYTIHFWRPAKKAPVRF</sequence>
<dbReference type="GO" id="GO:0016020">
    <property type="term" value="C:membrane"/>
    <property type="evidence" value="ECO:0007669"/>
    <property type="project" value="InterPro"/>
</dbReference>
<dbReference type="InterPro" id="IPR006201">
    <property type="entry name" value="Neur_channel"/>
</dbReference>
<dbReference type="PANTHER" id="PTHR18945">
    <property type="entry name" value="NEUROTRANSMITTER GATED ION CHANNEL"/>
    <property type="match status" value="1"/>
</dbReference>
<dbReference type="Pfam" id="PF02931">
    <property type="entry name" value="Neur_chan_LBD"/>
    <property type="match status" value="1"/>
</dbReference>
<feature type="transmembrane region" description="Helical" evidence="1">
    <location>
        <begin position="540"/>
        <end position="561"/>
    </location>
</feature>
<organism evidence="3 4">
    <name type="scientific">Chrysophaeum taylorii</name>
    <dbReference type="NCBI Taxonomy" id="2483200"/>
    <lineage>
        <taxon>Eukaryota</taxon>
        <taxon>Sar</taxon>
        <taxon>Stramenopiles</taxon>
        <taxon>Ochrophyta</taxon>
        <taxon>Pelagophyceae</taxon>
        <taxon>Pelagomonadales</taxon>
        <taxon>Pelagomonadaceae</taxon>
        <taxon>Chrysophaeum</taxon>
    </lineage>
</organism>
<dbReference type="Gene3D" id="1.20.58.390">
    <property type="entry name" value="Neurotransmitter-gated ion-channel transmembrane domain"/>
    <property type="match status" value="1"/>
</dbReference>
<dbReference type="GO" id="GO:0004888">
    <property type="term" value="F:transmembrane signaling receptor activity"/>
    <property type="evidence" value="ECO:0007669"/>
    <property type="project" value="InterPro"/>
</dbReference>
<dbReference type="SUPFAM" id="SSF63712">
    <property type="entry name" value="Nicotinic receptor ligand binding domain-like"/>
    <property type="match status" value="1"/>
</dbReference>
<gene>
    <name evidence="3" type="ORF">CTAYLR_003995</name>
</gene>
<feature type="transmembrane region" description="Helical" evidence="1">
    <location>
        <begin position="581"/>
        <end position="600"/>
    </location>
</feature>
<reference evidence="3" key="1">
    <citation type="submission" date="2023-01" db="EMBL/GenBank/DDBJ databases">
        <title>Metagenome sequencing of chrysophaentin producing Chrysophaeum taylorii.</title>
        <authorList>
            <person name="Davison J."/>
            <person name="Bewley C."/>
        </authorList>
    </citation>
    <scope>NUCLEOTIDE SEQUENCE</scope>
    <source>
        <strain evidence="3">NIES-1699</strain>
    </source>
</reference>
<dbReference type="AlphaFoldDB" id="A0AAD7XKV1"/>
<feature type="domain" description="Neurotransmitter-gated ion-channel ligand-binding" evidence="2">
    <location>
        <begin position="23"/>
        <end position="163"/>
    </location>
</feature>
<dbReference type="InterPro" id="IPR038050">
    <property type="entry name" value="Neuro_actylchol_rec"/>
</dbReference>
<feature type="transmembrane region" description="Helical" evidence="1">
    <location>
        <begin position="476"/>
        <end position="496"/>
    </location>
</feature>
<keyword evidence="1" id="KW-1133">Transmembrane helix</keyword>
<evidence type="ECO:0000313" key="3">
    <source>
        <dbReference type="EMBL" id="KAJ8599805.1"/>
    </source>
</evidence>
<protein>
    <recommendedName>
        <fullName evidence="2">Neurotransmitter-gated ion-channel ligand-binding domain-containing protein</fullName>
    </recommendedName>
</protein>
<dbReference type="InterPro" id="IPR036734">
    <property type="entry name" value="Neur_chan_lig-bd_sf"/>
</dbReference>
<name>A0AAD7XKV1_9STRA</name>
<dbReference type="Gene3D" id="2.70.170.10">
    <property type="entry name" value="Neurotransmitter-gated ion-channel ligand-binding domain"/>
    <property type="match status" value="1"/>
</dbReference>
<dbReference type="Proteomes" id="UP001230188">
    <property type="component" value="Unassembled WGS sequence"/>
</dbReference>
<evidence type="ECO:0000256" key="1">
    <source>
        <dbReference type="SAM" id="Phobius"/>
    </source>
</evidence>
<dbReference type="EMBL" id="JAQMWT010000544">
    <property type="protein sequence ID" value="KAJ8599805.1"/>
    <property type="molecule type" value="Genomic_DNA"/>
</dbReference>
<dbReference type="InterPro" id="IPR006202">
    <property type="entry name" value="Neur_chan_lig-bd"/>
</dbReference>
<evidence type="ECO:0000313" key="4">
    <source>
        <dbReference type="Proteomes" id="UP001230188"/>
    </source>
</evidence>
<accession>A0AAD7XKV1</accession>
<keyword evidence="4" id="KW-1185">Reference proteome</keyword>
<comment type="caution">
    <text evidence="3">The sequence shown here is derived from an EMBL/GenBank/DDBJ whole genome shotgun (WGS) entry which is preliminary data.</text>
</comment>